<sequence>METVLSGINSSDSNGICYASKIATTNGVWDKENPLKSILPLLLMQMMLILGTTRFLVFIFKPLRQPRVISEILGGVVLGRSMLGRITPFIKALFPFWSIAVLESVSNMGLLFFLFQVGVEMDIVVIKRTGRKAIAIAVAGMALPFLIGTSAILLSSRDELVTAKDFSFAIFVGVAVSTTAFPVLARVLAELKLLNTDLGRIALSAAVLNDMCAWILLVLGIAISENGNGKSIASILEIFTSFVFMLFLIFAVRPGIEWMVRRTPNGENFSDFLICMILTGVMVCGLFTEAMGIRSIIGAFVFGLIIPSGPLADTLVERLDDFVTTLLLPLYFALTGIRTDFTLIKGRNLVLTIIIVLASIGKVIGTLIIGLYYNMPFNEGFTLALLMNTKGLIELIVINVGRDQKVLDDEIFSLLVLMAVVMTSVITPSVLAIYKPANDGIRYKRTIQRLKPDAELRILACVHTPKNVPSIISLLEISNPTSASPISIYALQLVELTGRASAMLIVHHTHKDGRSVKNRTQAQSQKIINALENFVQNVQDVSAQFLTAISPYSTMHEDICNLAEDKQVAFIILPFHKKPTADGDMEVTNPVLRTLNKKVLANAPCSVGILIDRGLRAPDQNISHHIAILFFGGPDDREALSYAWRMAEDMRINLTVFRYLQEVESRAMEYDPNPIRDGRILSDREKEKQLDDEYITEFKLKMLSNKDKVTYKEKVLSNTEETVIAVRSMENTYDLFIVGRGRGIINPLTSSFTDWSECPELGGIGDLLASSDSMATVSVLVVQQYIGPEIDEGDGEGITDSQEQQSDLLICHYMLRTGKEGGKRKNNSQEQQC</sequence>
<dbReference type="AlphaFoldDB" id="A0A7J7LQV4"/>
<dbReference type="InterPro" id="IPR057291">
    <property type="entry name" value="CHX17_2nd"/>
</dbReference>
<comment type="similarity">
    <text evidence="9">Belongs to the monovalent cation:proton antiporter 2 (CPA2) transporter (TC 2.A.37) family. CHX (TC 2.A.37.4) subfamily.</text>
</comment>
<dbReference type="InterPro" id="IPR038770">
    <property type="entry name" value="Na+/solute_symporter_sf"/>
</dbReference>
<feature type="transmembrane region" description="Helical" evidence="10">
    <location>
        <begin position="201"/>
        <end position="223"/>
    </location>
</feature>
<dbReference type="Pfam" id="PF23259">
    <property type="entry name" value="CHX17_C"/>
    <property type="match status" value="1"/>
</dbReference>
<dbReference type="PANTHER" id="PTHR32468:SF143">
    <property type="entry name" value="CATION_H(+) ANTIPORTER 15-LIKE"/>
    <property type="match status" value="1"/>
</dbReference>
<feature type="transmembrane region" description="Helical" evidence="10">
    <location>
        <begin position="349"/>
        <end position="373"/>
    </location>
</feature>
<evidence type="ECO:0000313" key="14">
    <source>
        <dbReference type="EMBL" id="KAF6145007.1"/>
    </source>
</evidence>
<dbReference type="Gene3D" id="3.40.50.12370">
    <property type="match status" value="1"/>
</dbReference>
<name>A0A7J7LQV4_9MAGN</name>
<evidence type="ECO:0000256" key="9">
    <source>
        <dbReference type="ARBA" id="ARBA00038341"/>
    </source>
</evidence>
<feature type="transmembrane region" description="Helical" evidence="10">
    <location>
        <begin position="133"/>
        <end position="154"/>
    </location>
</feature>
<feature type="domain" description="Cation/H(+) antiporter central" evidence="12">
    <location>
        <begin position="487"/>
        <end position="620"/>
    </location>
</feature>
<feature type="transmembrane region" description="Helical" evidence="10">
    <location>
        <begin position="235"/>
        <end position="252"/>
    </location>
</feature>
<keyword evidence="8 10" id="KW-0472">Membrane</keyword>
<evidence type="ECO:0000256" key="1">
    <source>
        <dbReference type="ARBA" id="ARBA00004141"/>
    </source>
</evidence>
<dbReference type="GO" id="GO:0015297">
    <property type="term" value="F:antiporter activity"/>
    <property type="evidence" value="ECO:0007669"/>
    <property type="project" value="InterPro"/>
</dbReference>
<keyword evidence="3" id="KW-0633">Potassium transport</keyword>
<feature type="domain" description="Cation/H(+) antiporter C-terminal" evidence="13">
    <location>
        <begin position="625"/>
        <end position="787"/>
    </location>
</feature>
<feature type="transmembrane region" description="Helical" evidence="10">
    <location>
        <begin position="318"/>
        <end position="337"/>
    </location>
</feature>
<evidence type="ECO:0000256" key="3">
    <source>
        <dbReference type="ARBA" id="ARBA00022538"/>
    </source>
</evidence>
<accession>A0A7J7LQV4</accession>
<dbReference type="GO" id="GO:0006813">
    <property type="term" value="P:potassium ion transport"/>
    <property type="evidence" value="ECO:0007669"/>
    <property type="project" value="UniProtKB-KW"/>
</dbReference>
<feature type="domain" description="Cation/H+ exchanger transmembrane" evidence="11">
    <location>
        <begin position="55"/>
        <end position="432"/>
    </location>
</feature>
<keyword evidence="4 10" id="KW-0812">Transmembrane</keyword>
<keyword evidence="15" id="KW-1185">Reference proteome</keyword>
<dbReference type="OrthoDB" id="2687058at2759"/>
<dbReference type="GO" id="GO:0016020">
    <property type="term" value="C:membrane"/>
    <property type="evidence" value="ECO:0007669"/>
    <property type="project" value="UniProtKB-SubCell"/>
</dbReference>
<reference evidence="14 15" key="1">
    <citation type="journal article" date="2020" name="IScience">
        <title>Genome Sequencing of the Endangered Kingdonia uniflora (Circaeasteraceae, Ranunculales) Reveals Potential Mechanisms of Evolutionary Specialization.</title>
        <authorList>
            <person name="Sun Y."/>
            <person name="Deng T."/>
            <person name="Zhang A."/>
            <person name="Moore M.J."/>
            <person name="Landis J.B."/>
            <person name="Lin N."/>
            <person name="Zhang H."/>
            <person name="Zhang X."/>
            <person name="Huang J."/>
            <person name="Zhang X."/>
            <person name="Sun H."/>
            <person name="Wang H."/>
        </authorList>
    </citation>
    <scope>NUCLEOTIDE SEQUENCE [LARGE SCALE GENOMIC DNA]</scope>
    <source>
        <strain evidence="14">TB1705</strain>
        <tissue evidence="14">Leaf</tissue>
    </source>
</reference>
<feature type="transmembrane region" description="Helical" evidence="10">
    <location>
        <begin position="96"/>
        <end position="121"/>
    </location>
</feature>
<keyword evidence="5" id="KW-0630">Potassium</keyword>
<comment type="subcellular location">
    <subcellularLocation>
        <location evidence="1">Membrane</location>
        <topology evidence="1">Multi-pass membrane protein</topology>
    </subcellularLocation>
</comment>
<dbReference type="Proteomes" id="UP000541444">
    <property type="component" value="Unassembled WGS sequence"/>
</dbReference>
<keyword evidence="2" id="KW-0813">Transport</keyword>
<evidence type="ECO:0000256" key="2">
    <source>
        <dbReference type="ARBA" id="ARBA00022448"/>
    </source>
</evidence>
<dbReference type="Pfam" id="PF23256">
    <property type="entry name" value="CHX17_2nd"/>
    <property type="match status" value="1"/>
</dbReference>
<evidence type="ECO:0000256" key="6">
    <source>
        <dbReference type="ARBA" id="ARBA00022989"/>
    </source>
</evidence>
<evidence type="ECO:0000259" key="12">
    <source>
        <dbReference type="Pfam" id="PF23256"/>
    </source>
</evidence>
<dbReference type="InterPro" id="IPR006153">
    <property type="entry name" value="Cation/H_exchanger_TM"/>
</dbReference>
<dbReference type="InterPro" id="IPR057290">
    <property type="entry name" value="CHX17_C"/>
</dbReference>
<keyword evidence="6 10" id="KW-1133">Transmembrane helix</keyword>
<proteinExistence type="inferred from homology"/>
<evidence type="ECO:0000313" key="15">
    <source>
        <dbReference type="Proteomes" id="UP000541444"/>
    </source>
</evidence>
<feature type="transmembrane region" description="Helical" evidence="10">
    <location>
        <begin position="166"/>
        <end position="189"/>
    </location>
</feature>
<dbReference type="GO" id="GO:0012505">
    <property type="term" value="C:endomembrane system"/>
    <property type="evidence" value="ECO:0007669"/>
    <property type="project" value="TreeGrafter"/>
</dbReference>
<feature type="transmembrane region" description="Helical" evidence="10">
    <location>
        <begin position="273"/>
        <end position="306"/>
    </location>
</feature>
<evidence type="ECO:0000256" key="4">
    <source>
        <dbReference type="ARBA" id="ARBA00022692"/>
    </source>
</evidence>
<evidence type="ECO:0000256" key="10">
    <source>
        <dbReference type="SAM" id="Phobius"/>
    </source>
</evidence>
<organism evidence="14 15">
    <name type="scientific">Kingdonia uniflora</name>
    <dbReference type="NCBI Taxonomy" id="39325"/>
    <lineage>
        <taxon>Eukaryota</taxon>
        <taxon>Viridiplantae</taxon>
        <taxon>Streptophyta</taxon>
        <taxon>Embryophyta</taxon>
        <taxon>Tracheophyta</taxon>
        <taxon>Spermatophyta</taxon>
        <taxon>Magnoliopsida</taxon>
        <taxon>Ranunculales</taxon>
        <taxon>Circaeasteraceae</taxon>
        <taxon>Kingdonia</taxon>
    </lineage>
</organism>
<dbReference type="Gene3D" id="1.20.1530.20">
    <property type="match status" value="1"/>
</dbReference>
<comment type="caution">
    <text evidence="14">The sequence shown here is derived from an EMBL/GenBank/DDBJ whole genome shotgun (WGS) entry which is preliminary data.</text>
</comment>
<keyword evidence="7" id="KW-0406">Ion transport</keyword>
<dbReference type="Pfam" id="PF00999">
    <property type="entry name" value="Na_H_Exchanger"/>
    <property type="match status" value="1"/>
</dbReference>
<dbReference type="GO" id="GO:0006885">
    <property type="term" value="P:regulation of pH"/>
    <property type="evidence" value="ECO:0007669"/>
    <property type="project" value="TreeGrafter"/>
</dbReference>
<evidence type="ECO:0000259" key="11">
    <source>
        <dbReference type="Pfam" id="PF00999"/>
    </source>
</evidence>
<gene>
    <name evidence="14" type="ORF">GIB67_013358</name>
</gene>
<evidence type="ECO:0000256" key="8">
    <source>
        <dbReference type="ARBA" id="ARBA00023136"/>
    </source>
</evidence>
<feature type="transmembrane region" description="Helical" evidence="10">
    <location>
        <begin position="411"/>
        <end position="434"/>
    </location>
</feature>
<dbReference type="PANTHER" id="PTHR32468">
    <property type="entry name" value="CATION/H + ANTIPORTER"/>
    <property type="match status" value="1"/>
</dbReference>
<dbReference type="EMBL" id="JACGCM010002086">
    <property type="protein sequence ID" value="KAF6145007.1"/>
    <property type="molecule type" value="Genomic_DNA"/>
</dbReference>
<feature type="transmembrane region" description="Helical" evidence="10">
    <location>
        <begin position="38"/>
        <end position="60"/>
    </location>
</feature>
<protein>
    <submittedName>
        <fullName evidence="14">Uncharacterized protein</fullName>
    </submittedName>
</protein>
<evidence type="ECO:0000256" key="7">
    <source>
        <dbReference type="ARBA" id="ARBA00023065"/>
    </source>
</evidence>
<feature type="transmembrane region" description="Helical" evidence="10">
    <location>
        <begin position="72"/>
        <end position="90"/>
    </location>
</feature>
<evidence type="ECO:0000259" key="13">
    <source>
        <dbReference type="Pfam" id="PF23259"/>
    </source>
</evidence>
<evidence type="ECO:0000256" key="5">
    <source>
        <dbReference type="ARBA" id="ARBA00022958"/>
    </source>
</evidence>
<dbReference type="GO" id="GO:1902600">
    <property type="term" value="P:proton transmembrane transport"/>
    <property type="evidence" value="ECO:0007669"/>
    <property type="project" value="InterPro"/>
</dbReference>
<dbReference type="InterPro" id="IPR050794">
    <property type="entry name" value="CPA2_transporter"/>
</dbReference>